<dbReference type="OrthoDB" id="3216907at2"/>
<dbReference type="PROSITE" id="PS50995">
    <property type="entry name" value="HTH_MARR_2"/>
    <property type="match status" value="1"/>
</dbReference>
<dbReference type="GO" id="GO:0003700">
    <property type="term" value="F:DNA-binding transcription factor activity"/>
    <property type="evidence" value="ECO:0007669"/>
    <property type="project" value="InterPro"/>
</dbReference>
<dbReference type="InterPro" id="IPR000835">
    <property type="entry name" value="HTH_MarR-typ"/>
</dbReference>
<feature type="compositionally biased region" description="Pro residues" evidence="1">
    <location>
        <begin position="1"/>
        <end position="22"/>
    </location>
</feature>
<dbReference type="InterPro" id="IPR036388">
    <property type="entry name" value="WH-like_DNA-bd_sf"/>
</dbReference>
<sequence length="157" mass="17104">MTGAPSDPPTDPAARPAGPPTDPAGESLAELFWAVARRLRHQSRRTLEPWDVNPGHARALAVLTRHGAMRLSALAEHLHIAPRSTTEVVDGLEERGLVARRPDPADRRATLVEPTDEGTRVGAAIRTARAAEAERFFGHLSPTDHADLTRILRTLRD</sequence>
<organism evidence="3 4">
    <name type="scientific">Micromonospora wenchangensis</name>
    <dbReference type="NCBI Taxonomy" id="1185415"/>
    <lineage>
        <taxon>Bacteria</taxon>
        <taxon>Bacillati</taxon>
        <taxon>Actinomycetota</taxon>
        <taxon>Actinomycetes</taxon>
        <taxon>Micromonosporales</taxon>
        <taxon>Micromonosporaceae</taxon>
        <taxon>Micromonospora</taxon>
    </lineage>
</organism>
<dbReference type="AlphaFoldDB" id="A0A246REL3"/>
<gene>
    <name evidence="3" type="ORF">B5D80_27645</name>
</gene>
<evidence type="ECO:0000313" key="3">
    <source>
        <dbReference type="EMBL" id="OWV00525.1"/>
    </source>
</evidence>
<dbReference type="SUPFAM" id="SSF46785">
    <property type="entry name" value="Winged helix' DNA-binding domain"/>
    <property type="match status" value="1"/>
</dbReference>
<dbReference type="Proteomes" id="UP000197174">
    <property type="component" value="Unassembled WGS sequence"/>
</dbReference>
<comment type="caution">
    <text evidence="3">The sequence shown here is derived from an EMBL/GenBank/DDBJ whole genome shotgun (WGS) entry which is preliminary data.</text>
</comment>
<proteinExistence type="predicted"/>
<dbReference type="InterPro" id="IPR036390">
    <property type="entry name" value="WH_DNA-bd_sf"/>
</dbReference>
<dbReference type="PANTHER" id="PTHR33164">
    <property type="entry name" value="TRANSCRIPTIONAL REGULATOR, MARR FAMILY"/>
    <property type="match status" value="1"/>
</dbReference>
<feature type="region of interest" description="Disordered" evidence="1">
    <location>
        <begin position="1"/>
        <end position="26"/>
    </location>
</feature>
<protein>
    <submittedName>
        <fullName evidence="3">MarR family transcriptional regulator</fullName>
    </submittedName>
</protein>
<evidence type="ECO:0000313" key="4">
    <source>
        <dbReference type="Proteomes" id="UP000197174"/>
    </source>
</evidence>
<dbReference type="PRINTS" id="PR00598">
    <property type="entry name" value="HTHMARR"/>
</dbReference>
<reference evidence="3 4" key="1">
    <citation type="submission" date="2017-03" db="EMBL/GenBank/DDBJ databases">
        <title>Whole genome sequence of Micromonospora wenchangensis, isolated from mangrove soil.</title>
        <authorList>
            <person name="Yang H."/>
        </authorList>
    </citation>
    <scope>NUCLEOTIDE SEQUENCE [LARGE SCALE GENOMIC DNA]</scope>
    <source>
        <strain evidence="3 4">CCTCC AA 2012002</strain>
    </source>
</reference>
<name>A0A246REL3_9ACTN</name>
<evidence type="ECO:0000259" key="2">
    <source>
        <dbReference type="PROSITE" id="PS50995"/>
    </source>
</evidence>
<dbReference type="InterPro" id="IPR039422">
    <property type="entry name" value="MarR/SlyA-like"/>
</dbReference>
<dbReference type="Gene3D" id="1.10.10.10">
    <property type="entry name" value="Winged helix-like DNA-binding domain superfamily/Winged helix DNA-binding domain"/>
    <property type="match status" value="1"/>
</dbReference>
<dbReference type="SMART" id="SM00347">
    <property type="entry name" value="HTH_MARR"/>
    <property type="match status" value="1"/>
</dbReference>
<evidence type="ECO:0000256" key="1">
    <source>
        <dbReference type="SAM" id="MobiDB-lite"/>
    </source>
</evidence>
<dbReference type="Pfam" id="PF01047">
    <property type="entry name" value="MarR"/>
    <property type="match status" value="1"/>
</dbReference>
<accession>A0A246REL3</accession>
<dbReference type="GO" id="GO:0006950">
    <property type="term" value="P:response to stress"/>
    <property type="evidence" value="ECO:0007669"/>
    <property type="project" value="TreeGrafter"/>
</dbReference>
<keyword evidence="4" id="KW-1185">Reference proteome</keyword>
<feature type="domain" description="HTH marR-type" evidence="2">
    <location>
        <begin position="25"/>
        <end position="157"/>
    </location>
</feature>
<dbReference type="EMBL" id="MZMV01000068">
    <property type="protein sequence ID" value="OWV00525.1"/>
    <property type="molecule type" value="Genomic_DNA"/>
</dbReference>
<dbReference type="PANTHER" id="PTHR33164:SF43">
    <property type="entry name" value="HTH-TYPE TRANSCRIPTIONAL REPRESSOR YETL"/>
    <property type="match status" value="1"/>
</dbReference>